<dbReference type="EMBL" id="VKAC01000003">
    <property type="protein sequence ID" value="TXR57090.1"/>
    <property type="molecule type" value="Genomic_DNA"/>
</dbReference>
<protein>
    <submittedName>
        <fullName evidence="2">Winged helix-turn-helix transcriptional regulator</fullName>
    </submittedName>
</protein>
<evidence type="ECO:0000313" key="3">
    <source>
        <dbReference type="Proteomes" id="UP000321234"/>
    </source>
</evidence>
<name>A0A5C8ZJS2_9ACTN</name>
<dbReference type="OrthoDB" id="4471357at2"/>
<gene>
    <name evidence="2" type="ORF">FMM08_06360</name>
</gene>
<dbReference type="InterPro" id="IPR001845">
    <property type="entry name" value="HTH_ArsR_DNA-bd_dom"/>
</dbReference>
<reference evidence="2 3" key="1">
    <citation type="submission" date="2019-07" db="EMBL/GenBank/DDBJ databases">
        <title>Quadrisphaera sp. strain DD2A genome sequencing and assembly.</title>
        <authorList>
            <person name="Kim I."/>
        </authorList>
    </citation>
    <scope>NUCLEOTIDE SEQUENCE [LARGE SCALE GENOMIC DNA]</scope>
    <source>
        <strain evidence="2 3">DD2A</strain>
    </source>
</reference>
<comment type="caution">
    <text evidence="2">The sequence shown here is derived from an EMBL/GenBank/DDBJ whole genome shotgun (WGS) entry which is preliminary data.</text>
</comment>
<organism evidence="2 3">
    <name type="scientific">Quadrisphaera setariae</name>
    <dbReference type="NCBI Taxonomy" id="2593304"/>
    <lineage>
        <taxon>Bacteria</taxon>
        <taxon>Bacillati</taxon>
        <taxon>Actinomycetota</taxon>
        <taxon>Actinomycetes</taxon>
        <taxon>Kineosporiales</taxon>
        <taxon>Kineosporiaceae</taxon>
        <taxon>Quadrisphaera</taxon>
    </lineage>
</organism>
<dbReference type="SUPFAM" id="SSF46785">
    <property type="entry name" value="Winged helix' DNA-binding domain"/>
    <property type="match status" value="1"/>
</dbReference>
<keyword evidence="3" id="KW-1185">Reference proteome</keyword>
<dbReference type="InterPro" id="IPR036390">
    <property type="entry name" value="WH_DNA-bd_sf"/>
</dbReference>
<dbReference type="RefSeq" id="WP_147925511.1">
    <property type="nucleotide sequence ID" value="NZ_VKAC01000003.1"/>
</dbReference>
<evidence type="ECO:0000313" key="2">
    <source>
        <dbReference type="EMBL" id="TXR57090.1"/>
    </source>
</evidence>
<sequence length="122" mass="12809">MDDSQGGRSARRDLPHPDVEEIDLTGVLAALADPARLAIVRAVAQAPPHGLACEAVGGAAAKSTRSHQLKVLREAGVVRTTPTGRHRMVTLRSGDLEQRFPGLLRAVLAADPPRAVDDASHG</sequence>
<dbReference type="PRINTS" id="PR00778">
    <property type="entry name" value="HTHARSR"/>
</dbReference>
<dbReference type="Proteomes" id="UP000321234">
    <property type="component" value="Unassembled WGS sequence"/>
</dbReference>
<dbReference type="AlphaFoldDB" id="A0A5C8ZJS2"/>
<dbReference type="Gene3D" id="1.10.10.10">
    <property type="entry name" value="Winged helix-like DNA-binding domain superfamily/Winged helix DNA-binding domain"/>
    <property type="match status" value="1"/>
</dbReference>
<dbReference type="CDD" id="cd00090">
    <property type="entry name" value="HTH_ARSR"/>
    <property type="match status" value="1"/>
</dbReference>
<dbReference type="PROSITE" id="PS50987">
    <property type="entry name" value="HTH_ARSR_2"/>
    <property type="match status" value="1"/>
</dbReference>
<accession>A0A5C8ZJS2</accession>
<feature type="domain" description="HTH arsR-type" evidence="1">
    <location>
        <begin position="16"/>
        <end position="111"/>
    </location>
</feature>
<dbReference type="SMART" id="SM00418">
    <property type="entry name" value="HTH_ARSR"/>
    <property type="match status" value="1"/>
</dbReference>
<evidence type="ECO:0000259" key="1">
    <source>
        <dbReference type="PROSITE" id="PS50987"/>
    </source>
</evidence>
<proteinExistence type="predicted"/>
<dbReference type="InterPro" id="IPR011991">
    <property type="entry name" value="ArsR-like_HTH"/>
</dbReference>
<dbReference type="GO" id="GO:0003700">
    <property type="term" value="F:DNA-binding transcription factor activity"/>
    <property type="evidence" value="ECO:0007669"/>
    <property type="project" value="InterPro"/>
</dbReference>
<dbReference type="InterPro" id="IPR036388">
    <property type="entry name" value="WH-like_DNA-bd_sf"/>
</dbReference>